<name>A0AA36FRL9_9BILA</name>
<gene>
    <name evidence="2" type="ORF">MSPICULIGERA_LOCUS3189</name>
</gene>
<dbReference type="AlphaFoldDB" id="A0AA36FRL9"/>
<feature type="region of interest" description="Disordered" evidence="1">
    <location>
        <begin position="59"/>
        <end position="92"/>
    </location>
</feature>
<keyword evidence="3" id="KW-1185">Reference proteome</keyword>
<protein>
    <submittedName>
        <fullName evidence="2">Uncharacterized protein</fullName>
    </submittedName>
</protein>
<feature type="non-terminal residue" evidence="2">
    <location>
        <position position="1"/>
    </location>
</feature>
<evidence type="ECO:0000313" key="3">
    <source>
        <dbReference type="Proteomes" id="UP001177023"/>
    </source>
</evidence>
<sequence>MYDGGIYPYSCWRQTYNHPCGQSAQRFRNGYKSVTKRFASQIAEMMEPKKRKVTVARKLKKKENRKRRKAAKKALDGADEIPEVDRSDEEMEDGETVVTPNLLDCPNEVLVVVLNNIMANKGAFEAVYPSGFLENSRKLVRKRHLRFEEYRQISKIGQANRRLARLCSFYLKELQIPVAGQITGDWEHGAFPLNDYQCYVYDSPFTKKHTQRLTTNNFVRFFEGGLLTPTLLVDHLAVKRLILNDDVMEGILALDLSKLKNLEFFDIYSVELADAQESFYRLFQKTESLVALKFWSSHEELEAQIFTEEFRKRVVDELNCPIVNFSPSHEQVAAKRKELKRWKSRREEEYEKTIKVEFPKLRRKLTLRKRWMRLRWLL</sequence>
<dbReference type="EMBL" id="CATQJA010000888">
    <property type="protein sequence ID" value="CAJ0564515.1"/>
    <property type="molecule type" value="Genomic_DNA"/>
</dbReference>
<reference evidence="2" key="1">
    <citation type="submission" date="2023-06" db="EMBL/GenBank/DDBJ databases">
        <authorList>
            <person name="Delattre M."/>
        </authorList>
    </citation>
    <scope>NUCLEOTIDE SEQUENCE</scope>
    <source>
        <strain evidence="2">AF72</strain>
    </source>
</reference>
<evidence type="ECO:0000313" key="2">
    <source>
        <dbReference type="EMBL" id="CAJ0564515.1"/>
    </source>
</evidence>
<comment type="caution">
    <text evidence="2">The sequence shown here is derived from an EMBL/GenBank/DDBJ whole genome shotgun (WGS) entry which is preliminary data.</text>
</comment>
<dbReference type="Proteomes" id="UP001177023">
    <property type="component" value="Unassembled WGS sequence"/>
</dbReference>
<organism evidence="2 3">
    <name type="scientific">Mesorhabditis spiculigera</name>
    <dbReference type="NCBI Taxonomy" id="96644"/>
    <lineage>
        <taxon>Eukaryota</taxon>
        <taxon>Metazoa</taxon>
        <taxon>Ecdysozoa</taxon>
        <taxon>Nematoda</taxon>
        <taxon>Chromadorea</taxon>
        <taxon>Rhabditida</taxon>
        <taxon>Rhabditina</taxon>
        <taxon>Rhabditomorpha</taxon>
        <taxon>Rhabditoidea</taxon>
        <taxon>Rhabditidae</taxon>
        <taxon>Mesorhabditinae</taxon>
        <taxon>Mesorhabditis</taxon>
    </lineage>
</organism>
<proteinExistence type="predicted"/>
<accession>A0AA36FRL9</accession>
<evidence type="ECO:0000256" key="1">
    <source>
        <dbReference type="SAM" id="MobiDB-lite"/>
    </source>
</evidence>
<feature type="compositionally biased region" description="Basic residues" evidence="1">
    <location>
        <begin position="59"/>
        <end position="72"/>
    </location>
</feature>
<feature type="compositionally biased region" description="Acidic residues" evidence="1">
    <location>
        <begin position="77"/>
        <end position="92"/>
    </location>
</feature>